<name>A0A6N3FNT9_EUBLI</name>
<evidence type="ECO:0000313" key="1">
    <source>
        <dbReference type="EMBL" id="VYU53546.1"/>
    </source>
</evidence>
<gene>
    <name evidence="1" type="ORF">ELLFYP34_00503</name>
</gene>
<dbReference type="EMBL" id="CACRTR010000012">
    <property type="protein sequence ID" value="VYU53546.1"/>
    <property type="molecule type" value="Genomic_DNA"/>
</dbReference>
<accession>A0A6N3FNT9</accession>
<reference evidence="1" key="1">
    <citation type="submission" date="2019-11" db="EMBL/GenBank/DDBJ databases">
        <authorList>
            <person name="Feng L."/>
        </authorList>
    </citation>
    <scope>NUCLEOTIDE SEQUENCE</scope>
    <source>
        <strain evidence="1">ElimosumLFYP34</strain>
    </source>
</reference>
<protein>
    <submittedName>
        <fullName evidence="1">Uncharacterized protein</fullName>
    </submittedName>
</protein>
<organism evidence="1">
    <name type="scientific">Eubacterium limosum</name>
    <dbReference type="NCBI Taxonomy" id="1736"/>
    <lineage>
        <taxon>Bacteria</taxon>
        <taxon>Bacillati</taxon>
        <taxon>Bacillota</taxon>
        <taxon>Clostridia</taxon>
        <taxon>Eubacteriales</taxon>
        <taxon>Eubacteriaceae</taxon>
        <taxon>Eubacterium</taxon>
    </lineage>
</organism>
<sequence>MRMEKIINASNQTFILEIKSTRNNTWQGTILWVQTQEKVAFRSALEAIKILDSALTDEGADETPKLQIV</sequence>
<dbReference type="AlphaFoldDB" id="A0A6N3FNT9"/>
<proteinExistence type="predicted"/>